<dbReference type="PANTHER" id="PTHR11229:SF16">
    <property type="entry name" value="LARGE RIBOSOMAL SUBUNIT PROTEIN UL3C"/>
    <property type="match status" value="1"/>
</dbReference>
<evidence type="ECO:0000256" key="5">
    <source>
        <dbReference type="ARBA" id="ARBA00023274"/>
    </source>
</evidence>
<evidence type="ECO:0000256" key="6">
    <source>
        <dbReference type="ARBA" id="ARBA00035243"/>
    </source>
</evidence>
<dbReference type="Pfam" id="PF00297">
    <property type="entry name" value="Ribosomal_L3"/>
    <property type="match status" value="1"/>
</dbReference>
<dbReference type="GO" id="GO:0006412">
    <property type="term" value="P:translation"/>
    <property type="evidence" value="ECO:0007669"/>
    <property type="project" value="InterPro"/>
</dbReference>
<evidence type="ECO:0000256" key="2">
    <source>
        <dbReference type="ARBA" id="ARBA00022730"/>
    </source>
</evidence>
<gene>
    <name evidence="9" type="ORF">A2Y84_00100</name>
</gene>
<protein>
    <recommendedName>
        <fullName evidence="6">Large ribosomal subunit protein uL3</fullName>
    </recommendedName>
    <alternativeName>
        <fullName evidence="7">50S ribosomal protein L3</fullName>
    </alternativeName>
</protein>
<dbReference type="InterPro" id="IPR009000">
    <property type="entry name" value="Transl_B-barrel_sf"/>
</dbReference>
<keyword evidence="5" id="KW-0687">Ribonucleoprotein</keyword>
<comment type="caution">
    <text evidence="9">The sequence shown here is derived from an EMBL/GenBank/DDBJ whole genome shotgun (WGS) entry which is preliminary data.</text>
</comment>
<comment type="similarity">
    <text evidence="1">Belongs to the universal ribosomal protein uL3 family.</text>
</comment>
<accession>A0A1G1YWH6</accession>
<sequence>MFKPSWASVLMDYIEGKKWKMGQVFREEEVIPVTFIKLQGEESVSFQVGNKVQINGHSKGRGFQGVVKRHGFSGGPKSHGTKHTSRTGGSIGATGPERVFPGMKMPGRMGGTKINVQSEVMAYENGERLLVIRGALPGMRGSLVRIKIGSTESKS</sequence>
<keyword evidence="4 9" id="KW-0689">Ribosomal protein</keyword>
<feature type="region of interest" description="Disordered" evidence="8">
    <location>
        <begin position="71"/>
        <end position="108"/>
    </location>
</feature>
<evidence type="ECO:0000256" key="7">
    <source>
        <dbReference type="ARBA" id="ARBA00035457"/>
    </source>
</evidence>
<evidence type="ECO:0000256" key="3">
    <source>
        <dbReference type="ARBA" id="ARBA00022884"/>
    </source>
</evidence>
<dbReference type="InterPro" id="IPR000597">
    <property type="entry name" value="Ribosomal_uL3"/>
</dbReference>
<keyword evidence="3" id="KW-0694">RNA-binding</keyword>
<evidence type="ECO:0000256" key="4">
    <source>
        <dbReference type="ARBA" id="ARBA00022980"/>
    </source>
</evidence>
<evidence type="ECO:0000256" key="1">
    <source>
        <dbReference type="ARBA" id="ARBA00006540"/>
    </source>
</evidence>
<dbReference type="GO" id="GO:0022625">
    <property type="term" value="C:cytosolic large ribosomal subunit"/>
    <property type="evidence" value="ECO:0007669"/>
    <property type="project" value="TreeGrafter"/>
</dbReference>
<dbReference type="InterPro" id="IPR019927">
    <property type="entry name" value="Ribosomal_uL3_bac/org-type"/>
</dbReference>
<name>A0A1G1YWH6_9BACT</name>
<dbReference type="Gene3D" id="2.40.30.10">
    <property type="entry name" value="Translation factors"/>
    <property type="match status" value="1"/>
</dbReference>
<proteinExistence type="inferred from homology"/>
<dbReference type="SUPFAM" id="SSF50447">
    <property type="entry name" value="Translation proteins"/>
    <property type="match status" value="1"/>
</dbReference>
<evidence type="ECO:0000313" key="9">
    <source>
        <dbReference type="EMBL" id="OGY56674.1"/>
    </source>
</evidence>
<organism evidence="9 10">
    <name type="scientific">Candidatus Colwellbacteria bacterium RBG_13_48_8</name>
    <dbReference type="NCBI Taxonomy" id="1797685"/>
    <lineage>
        <taxon>Bacteria</taxon>
        <taxon>Candidatus Colwelliibacteriota</taxon>
    </lineage>
</organism>
<dbReference type="Proteomes" id="UP000177062">
    <property type="component" value="Unassembled WGS sequence"/>
</dbReference>
<dbReference type="GO" id="GO:0003735">
    <property type="term" value="F:structural constituent of ribosome"/>
    <property type="evidence" value="ECO:0007669"/>
    <property type="project" value="InterPro"/>
</dbReference>
<dbReference type="EMBL" id="MHIT01000021">
    <property type="protein sequence ID" value="OGY56674.1"/>
    <property type="molecule type" value="Genomic_DNA"/>
</dbReference>
<evidence type="ECO:0000313" key="10">
    <source>
        <dbReference type="Proteomes" id="UP000177062"/>
    </source>
</evidence>
<keyword evidence="2" id="KW-0699">rRNA-binding</keyword>
<dbReference type="GO" id="GO:0019843">
    <property type="term" value="F:rRNA binding"/>
    <property type="evidence" value="ECO:0007669"/>
    <property type="project" value="UniProtKB-KW"/>
</dbReference>
<dbReference type="AlphaFoldDB" id="A0A1G1YWH6"/>
<dbReference type="PANTHER" id="PTHR11229">
    <property type="entry name" value="50S RIBOSOMAL PROTEIN L3"/>
    <property type="match status" value="1"/>
</dbReference>
<evidence type="ECO:0000256" key="8">
    <source>
        <dbReference type="SAM" id="MobiDB-lite"/>
    </source>
</evidence>
<reference evidence="9 10" key="1">
    <citation type="journal article" date="2016" name="Nat. Commun.">
        <title>Thousands of microbial genomes shed light on interconnected biogeochemical processes in an aquifer system.</title>
        <authorList>
            <person name="Anantharaman K."/>
            <person name="Brown C.T."/>
            <person name="Hug L.A."/>
            <person name="Sharon I."/>
            <person name="Castelle C.J."/>
            <person name="Probst A.J."/>
            <person name="Thomas B.C."/>
            <person name="Singh A."/>
            <person name="Wilkins M.J."/>
            <person name="Karaoz U."/>
            <person name="Brodie E.L."/>
            <person name="Williams K.H."/>
            <person name="Hubbard S.S."/>
            <person name="Banfield J.F."/>
        </authorList>
    </citation>
    <scope>NUCLEOTIDE SEQUENCE [LARGE SCALE GENOMIC DNA]</scope>
</reference>